<dbReference type="Proteomes" id="UP000182888">
    <property type="component" value="Unassembled WGS sequence"/>
</dbReference>
<evidence type="ECO:0000313" key="3">
    <source>
        <dbReference type="EMBL" id="CDX49140.1"/>
    </source>
</evidence>
<protein>
    <submittedName>
        <fullName evidence="3">Uncharacterized protein</fullName>
    </submittedName>
</protein>
<keyword evidence="2" id="KW-0732">Signal</keyword>
<proteinExistence type="predicted"/>
<organism evidence="3 4">
    <name type="scientific">Mesorhizobium plurifarium</name>
    <dbReference type="NCBI Taxonomy" id="69974"/>
    <lineage>
        <taxon>Bacteria</taxon>
        <taxon>Pseudomonadati</taxon>
        <taxon>Pseudomonadota</taxon>
        <taxon>Alphaproteobacteria</taxon>
        <taxon>Hyphomicrobiales</taxon>
        <taxon>Phyllobacteriaceae</taxon>
        <taxon>Mesorhizobium</taxon>
    </lineage>
</organism>
<evidence type="ECO:0000256" key="2">
    <source>
        <dbReference type="SAM" id="SignalP"/>
    </source>
</evidence>
<feature type="coiled-coil region" evidence="1">
    <location>
        <begin position="145"/>
        <end position="172"/>
    </location>
</feature>
<reference evidence="4" key="1">
    <citation type="submission" date="2014-08" db="EMBL/GenBank/DDBJ databases">
        <authorList>
            <person name="Edwards T."/>
        </authorList>
    </citation>
    <scope>NUCLEOTIDE SEQUENCE [LARGE SCALE GENOMIC DNA]</scope>
</reference>
<feature type="chain" id="PRO_5005489820" evidence="2">
    <location>
        <begin position="27"/>
        <end position="254"/>
    </location>
</feature>
<evidence type="ECO:0000313" key="4">
    <source>
        <dbReference type="Proteomes" id="UP000182888"/>
    </source>
</evidence>
<evidence type="ECO:0000256" key="1">
    <source>
        <dbReference type="SAM" id="Coils"/>
    </source>
</evidence>
<sequence length="254" mass="27611">MFMKSLFYAVGTVVVIGGGYAALANAAPTTASAIDGLVHDYLLGWSDSACESNPLGCLDSRFRVLQDLEKRVQRSILAIRGQRDRIAALVDDTETTVAKNSAFLNEGKELYKRTLQPESPIEFAGKSYPNGAVFKQQLALLFQEKAGLEANLANSKALKKKLDERLDGLMSQSGSITLAKRMVPAQIELVRANMALTDFGSNLDMINGVIKGSEVGLDETEQLIRTTKDLMTSDGNLTTPVDVPDEAFEKFLSQ</sequence>
<accession>A0A0K2VMM8</accession>
<dbReference type="AlphaFoldDB" id="A0A0K2VMM8"/>
<name>A0A0K2VMM8_MESPL</name>
<gene>
    <name evidence="3" type="ORF">MPL1032_10210</name>
</gene>
<dbReference type="EMBL" id="CCND01000001">
    <property type="protein sequence ID" value="CDX49140.1"/>
    <property type="molecule type" value="Genomic_DNA"/>
</dbReference>
<feature type="signal peptide" evidence="2">
    <location>
        <begin position="1"/>
        <end position="26"/>
    </location>
</feature>
<keyword evidence="1" id="KW-0175">Coiled coil</keyword>